<dbReference type="InterPro" id="IPR039261">
    <property type="entry name" value="FNR_nucleotide-bd"/>
</dbReference>
<dbReference type="PANTHER" id="PTHR30157">
    <property type="entry name" value="FERRIC REDUCTASE, NADPH-DEPENDENT"/>
    <property type="match status" value="1"/>
</dbReference>
<dbReference type="Pfam" id="PF04954">
    <property type="entry name" value="SIP"/>
    <property type="match status" value="1"/>
</dbReference>
<dbReference type="PANTHER" id="PTHR30157:SF0">
    <property type="entry name" value="NADPH-DEPENDENT FERRIC-CHELATE REDUCTASE"/>
    <property type="match status" value="1"/>
</dbReference>
<evidence type="ECO:0000313" key="4">
    <source>
        <dbReference type="EMBL" id="TGN24264.1"/>
    </source>
</evidence>
<dbReference type="Gene3D" id="2.40.30.10">
    <property type="entry name" value="Translation factors"/>
    <property type="match status" value="1"/>
</dbReference>
<dbReference type="RefSeq" id="WP_135836334.1">
    <property type="nucleotide sequence ID" value="NZ_SRPE01000010.1"/>
</dbReference>
<dbReference type="AlphaFoldDB" id="A0A4Z1B7S2"/>
<gene>
    <name evidence="4" type="ORF">E4J94_13525</name>
</gene>
<dbReference type="CDD" id="cd06193">
    <property type="entry name" value="siderophore_interacting"/>
    <property type="match status" value="1"/>
</dbReference>
<dbReference type="Proteomes" id="UP000297998">
    <property type="component" value="Unassembled WGS sequence"/>
</dbReference>
<evidence type="ECO:0000259" key="2">
    <source>
        <dbReference type="Pfam" id="PF04954"/>
    </source>
</evidence>
<dbReference type="OrthoDB" id="9814826at2"/>
<reference evidence="4 5" key="1">
    <citation type="submission" date="2019-03" db="EMBL/GenBank/DDBJ databases">
        <title>Empedobacter tilapiae sp. nov., isolated from an intestine of Nile tilapia Oreochromis niloticus.</title>
        <authorList>
            <person name="Kim Y.-O."/>
            <person name="Yoon J.-H."/>
        </authorList>
    </citation>
    <scope>NUCLEOTIDE SEQUENCE [LARGE SCALE GENOMIC DNA]</scope>
    <source>
        <strain evidence="4 5">MRS2</strain>
    </source>
</reference>
<proteinExistence type="inferred from homology"/>
<organism evidence="4 5">
    <name type="scientific">Empedobacter tilapiae</name>
    <dbReference type="NCBI Taxonomy" id="2491114"/>
    <lineage>
        <taxon>Bacteria</taxon>
        <taxon>Pseudomonadati</taxon>
        <taxon>Bacteroidota</taxon>
        <taxon>Flavobacteriia</taxon>
        <taxon>Flavobacteriales</taxon>
        <taxon>Weeksellaceae</taxon>
        <taxon>Empedobacter</taxon>
    </lineage>
</organism>
<dbReference type="InterPro" id="IPR013113">
    <property type="entry name" value="SIP_FAD-bd"/>
</dbReference>
<evidence type="ECO:0000313" key="5">
    <source>
        <dbReference type="Proteomes" id="UP000297998"/>
    </source>
</evidence>
<evidence type="ECO:0000256" key="1">
    <source>
        <dbReference type="ARBA" id="ARBA00035644"/>
    </source>
</evidence>
<evidence type="ECO:0000259" key="3">
    <source>
        <dbReference type="Pfam" id="PF08021"/>
    </source>
</evidence>
<dbReference type="InterPro" id="IPR039374">
    <property type="entry name" value="SIP_fam"/>
</dbReference>
<dbReference type="EMBL" id="SRPE01000010">
    <property type="protein sequence ID" value="TGN24264.1"/>
    <property type="molecule type" value="Genomic_DNA"/>
</dbReference>
<feature type="domain" description="Siderophore-interacting FAD-binding" evidence="3">
    <location>
        <begin position="15"/>
        <end position="122"/>
    </location>
</feature>
<dbReference type="Gene3D" id="3.40.50.80">
    <property type="entry name" value="Nucleotide-binding domain of ferredoxin-NADP reductase (FNR) module"/>
    <property type="match status" value="1"/>
</dbReference>
<accession>A0A4Z1B7S2</accession>
<dbReference type="InterPro" id="IPR007037">
    <property type="entry name" value="SIP_rossman_dom"/>
</dbReference>
<sequence>METPKIHRDKFVLEKKEWITPHMIRITLKGDVQPYKNCIVGVNNKIFIPPMGQKKVHFSETNPETRELILPPEEVRPSLRTYTHRGIDLKNNHLIVDFVNHGENGPASYWALHAEIGDELGVAMKLKDAPLHPQADWYFFIGDATALPVISCILEALPKNAKGKVLLEIPTKKDEQSLVKPEGIDISWIYNEHPENGSELAILTKQIELPIVNSKFAYVAAEFATVKDLRQYFKKELEWSSSELYAYSYWKAGVAEDKSTSERQNEKRT</sequence>
<keyword evidence="5" id="KW-1185">Reference proteome</keyword>
<feature type="domain" description="SIP-like Rossmann fold" evidence="2">
    <location>
        <begin position="135"/>
        <end position="253"/>
    </location>
</feature>
<dbReference type="Pfam" id="PF08021">
    <property type="entry name" value="FAD_binding_9"/>
    <property type="match status" value="1"/>
</dbReference>
<dbReference type="SUPFAM" id="SSF63380">
    <property type="entry name" value="Riboflavin synthase domain-like"/>
    <property type="match status" value="1"/>
</dbReference>
<comment type="caution">
    <text evidence="4">The sequence shown here is derived from an EMBL/GenBank/DDBJ whole genome shotgun (WGS) entry which is preliminary data.</text>
</comment>
<comment type="similarity">
    <text evidence="1">Belongs to the SIP oxidoreductase family.</text>
</comment>
<dbReference type="InterPro" id="IPR017938">
    <property type="entry name" value="Riboflavin_synthase-like_b-brl"/>
</dbReference>
<name>A0A4Z1B7S2_9FLAO</name>
<protein>
    <submittedName>
        <fullName evidence="4">Siderophore-interacting protein</fullName>
    </submittedName>
</protein>